<reference evidence="2 3" key="1">
    <citation type="journal article" date="2015" name="Genome Biol. Evol.">
        <title>Phylogenomic analyses indicate that early fungi evolved digesting cell walls of algal ancestors of land plants.</title>
        <authorList>
            <person name="Chang Y."/>
            <person name="Wang S."/>
            <person name="Sekimoto S."/>
            <person name="Aerts A.L."/>
            <person name="Choi C."/>
            <person name="Clum A."/>
            <person name="LaButti K.M."/>
            <person name="Lindquist E.A."/>
            <person name="Yee Ngan C."/>
            <person name="Ohm R.A."/>
            <person name="Salamov A.A."/>
            <person name="Grigoriev I.V."/>
            <person name="Spatafora J.W."/>
            <person name="Berbee M.L."/>
        </authorList>
    </citation>
    <scope>NUCLEOTIDE SEQUENCE [LARGE SCALE GENOMIC DNA]</scope>
    <source>
        <strain evidence="2 3">JEL478</strain>
    </source>
</reference>
<dbReference type="Pfam" id="PF04614">
    <property type="entry name" value="Pex19"/>
    <property type="match status" value="1"/>
</dbReference>
<dbReference type="PANTHER" id="PTHR12774">
    <property type="entry name" value="PEROXISOMAL BIOGENESIS FACTOR 19"/>
    <property type="match status" value="1"/>
</dbReference>
<protein>
    <submittedName>
        <fullName evidence="2">Pex19 protein</fullName>
    </submittedName>
</protein>
<dbReference type="InterPro" id="IPR006708">
    <property type="entry name" value="Pex19"/>
</dbReference>
<feature type="region of interest" description="Disordered" evidence="1">
    <location>
        <begin position="104"/>
        <end position="138"/>
    </location>
</feature>
<evidence type="ECO:0000313" key="2">
    <source>
        <dbReference type="EMBL" id="KXS18963.1"/>
    </source>
</evidence>
<name>A0A139AR19_GONPJ</name>
<dbReference type="EMBL" id="KQ965740">
    <property type="protein sequence ID" value="KXS18963.1"/>
    <property type="molecule type" value="Genomic_DNA"/>
</dbReference>
<dbReference type="Gene3D" id="1.20.120.900">
    <property type="entry name" value="Pex19, mPTS binding domain"/>
    <property type="match status" value="1"/>
</dbReference>
<dbReference type="OMA" id="YEPMKEM"/>
<feature type="compositionally biased region" description="Low complexity" evidence="1">
    <location>
        <begin position="287"/>
        <end position="296"/>
    </location>
</feature>
<keyword evidence="3" id="KW-1185">Reference proteome</keyword>
<evidence type="ECO:0000256" key="1">
    <source>
        <dbReference type="SAM" id="MobiDB-lite"/>
    </source>
</evidence>
<dbReference type="InterPro" id="IPR038322">
    <property type="entry name" value="Pex19_C_sf"/>
</dbReference>
<accession>A0A139AR19</accession>
<dbReference type="GO" id="GO:0005778">
    <property type="term" value="C:peroxisomal membrane"/>
    <property type="evidence" value="ECO:0007669"/>
    <property type="project" value="TreeGrafter"/>
</dbReference>
<dbReference type="PANTHER" id="PTHR12774:SF2">
    <property type="entry name" value="PEROXISOMAL BIOGENESIS FACTOR 19"/>
    <property type="match status" value="1"/>
</dbReference>
<dbReference type="GO" id="GO:0045046">
    <property type="term" value="P:protein import into peroxisome membrane"/>
    <property type="evidence" value="ECO:0007669"/>
    <property type="project" value="TreeGrafter"/>
</dbReference>
<feature type="region of interest" description="Disordered" evidence="1">
    <location>
        <begin position="20"/>
        <end position="40"/>
    </location>
</feature>
<dbReference type="OrthoDB" id="21292at2759"/>
<feature type="compositionally biased region" description="Low complexity" evidence="1">
    <location>
        <begin position="115"/>
        <end position="138"/>
    </location>
</feature>
<feature type="region of interest" description="Disordered" evidence="1">
    <location>
        <begin position="281"/>
        <end position="316"/>
    </location>
</feature>
<dbReference type="GO" id="GO:0033328">
    <property type="term" value="F:peroxisome membrane targeting sequence binding"/>
    <property type="evidence" value="ECO:0007669"/>
    <property type="project" value="TreeGrafter"/>
</dbReference>
<evidence type="ECO:0000313" key="3">
    <source>
        <dbReference type="Proteomes" id="UP000070544"/>
    </source>
</evidence>
<dbReference type="STRING" id="1344416.A0A139AR19"/>
<dbReference type="Proteomes" id="UP000070544">
    <property type="component" value="Unassembled WGS sequence"/>
</dbReference>
<sequence length="316" mass="33498">MGSTDDDLDALLDDVLDDFNKPLEAPVSPPVAQPAAPSSASNLFATAPTSLQDLPELDDDLSLQLAKGMEALLAAAASGGEGEDEETARQVTEAFRKLVVGAEAQASASPDAKGKAVPAASSSSAPTVPPTTAGPTTPLSFQDAIAATMERMKEGKEEMNLAPPPDLAGLLSSFEQLLGADGADGLERMMEQMLSKEVMYEPMKEMGREYPPYLERHKVSPPDPAEYALAEQQYQIILEIVRIYEAQEGEPEAEGRKKVTELMQKMQELGNPPAEIVRALAPDAEIGPDGRPKLPGLPGGMGGLPPELDVPECRPQ</sequence>
<dbReference type="AlphaFoldDB" id="A0A139AR19"/>
<organism evidence="2 3">
    <name type="scientific">Gonapodya prolifera (strain JEL478)</name>
    <name type="common">Monoblepharis prolifera</name>
    <dbReference type="NCBI Taxonomy" id="1344416"/>
    <lineage>
        <taxon>Eukaryota</taxon>
        <taxon>Fungi</taxon>
        <taxon>Fungi incertae sedis</taxon>
        <taxon>Chytridiomycota</taxon>
        <taxon>Chytridiomycota incertae sedis</taxon>
        <taxon>Monoblepharidomycetes</taxon>
        <taxon>Monoblepharidales</taxon>
        <taxon>Gonapodyaceae</taxon>
        <taxon>Gonapodya</taxon>
    </lineage>
</organism>
<proteinExistence type="predicted"/>
<gene>
    <name evidence="2" type="ORF">M427DRAFT_53433</name>
</gene>